<proteinExistence type="predicted"/>
<evidence type="ECO:0000256" key="1">
    <source>
        <dbReference type="SAM" id="SignalP"/>
    </source>
</evidence>
<reference evidence="2" key="1">
    <citation type="submission" date="2021-01" db="EMBL/GenBank/DDBJ databases">
        <authorList>
            <person name="Corre E."/>
            <person name="Pelletier E."/>
            <person name="Niang G."/>
            <person name="Scheremetjew M."/>
            <person name="Finn R."/>
            <person name="Kale V."/>
            <person name="Holt S."/>
            <person name="Cochrane G."/>
            <person name="Meng A."/>
            <person name="Brown T."/>
            <person name="Cohen L."/>
        </authorList>
    </citation>
    <scope>NUCLEOTIDE SEQUENCE</scope>
    <source>
        <strain evidence="2">SM1012Den-03</strain>
    </source>
</reference>
<dbReference type="AlphaFoldDB" id="A0A7S2PE84"/>
<dbReference type="EMBL" id="HBGZ01011464">
    <property type="protein sequence ID" value="CAD9594532.1"/>
    <property type="molecule type" value="Transcribed_RNA"/>
</dbReference>
<feature type="chain" id="PRO_5030532349" evidence="1">
    <location>
        <begin position="26"/>
        <end position="209"/>
    </location>
</feature>
<organism evidence="2">
    <name type="scientific">Skeletonema marinoi</name>
    <dbReference type="NCBI Taxonomy" id="267567"/>
    <lineage>
        <taxon>Eukaryota</taxon>
        <taxon>Sar</taxon>
        <taxon>Stramenopiles</taxon>
        <taxon>Ochrophyta</taxon>
        <taxon>Bacillariophyta</taxon>
        <taxon>Coscinodiscophyceae</taxon>
        <taxon>Thalassiosirophycidae</taxon>
        <taxon>Thalassiosirales</taxon>
        <taxon>Skeletonemataceae</taxon>
        <taxon>Skeletonema</taxon>
        <taxon>Skeletonema marinoi-dohrnii complex</taxon>
    </lineage>
</organism>
<sequence>MMNKIFNLTFALAAALMSSPVAVSAYTSDFDRGYDQGQKAAQNIWNHKDGGNCANISDLEYQVKDYIQTHLWWHSGDSAFTKSFDKGGQAGMKNVLQQYQTQCHNDHHDNDNVNVDTGMCSGLGKDAASEIAEKYAEDHCPNYSRPSTIIFQKKYKEECFEIGLDDCKGAINDEVYLYCGRYIDDYSVLEGLKFKCGYKVSGYIDDSLH</sequence>
<gene>
    <name evidence="2" type="ORF">SMAR0320_LOCUS8212</name>
</gene>
<feature type="signal peptide" evidence="1">
    <location>
        <begin position="1"/>
        <end position="25"/>
    </location>
</feature>
<evidence type="ECO:0000313" key="2">
    <source>
        <dbReference type="EMBL" id="CAD9594532.1"/>
    </source>
</evidence>
<name>A0A7S2PE84_9STRA</name>
<accession>A0A7S2PE84</accession>
<keyword evidence="1" id="KW-0732">Signal</keyword>
<protein>
    <submittedName>
        <fullName evidence="2">Uncharacterized protein</fullName>
    </submittedName>
</protein>